<dbReference type="OrthoDB" id="2802569at2759"/>
<organism evidence="2 3">
    <name type="scientific">Zancudomyces culisetae</name>
    <name type="common">Gut fungus</name>
    <name type="synonym">Smittium culisetae</name>
    <dbReference type="NCBI Taxonomy" id="1213189"/>
    <lineage>
        <taxon>Eukaryota</taxon>
        <taxon>Fungi</taxon>
        <taxon>Fungi incertae sedis</taxon>
        <taxon>Zoopagomycota</taxon>
        <taxon>Kickxellomycotina</taxon>
        <taxon>Harpellomycetes</taxon>
        <taxon>Harpellales</taxon>
        <taxon>Legeriomycetaceae</taxon>
        <taxon>Zancudomyces</taxon>
    </lineage>
</organism>
<accession>A0A1R1PYK6</accession>
<dbReference type="EMBL" id="LSSK01000022">
    <property type="protein sequence ID" value="OMH86021.1"/>
    <property type="molecule type" value="Genomic_DNA"/>
</dbReference>
<feature type="domain" description="Ty3 transposon capsid-like protein" evidence="1">
    <location>
        <begin position="18"/>
        <end position="184"/>
    </location>
</feature>
<dbReference type="InterPro" id="IPR032567">
    <property type="entry name" value="RTL1-rel"/>
</dbReference>
<sequence>MSAENIQNFNQIKLPDIKKFDGNPESYNYFVASLELQFWANENAFTTDKSKIVFIGAHLERPAAMWFQDLIRGSSEYLQIFARFYEYFSASFSDPSYQIKCANKIRKCYQGTRSIIEYATDFKMLARGAGFDDISLMDQYQRGLKRQIHQYLIMAPIPHNLDELIQTTSEIENRIIVFNNYTNNSNYNIRNSNTPRNTYFRHGHNRFGQITNEPEAMEVDINRPVVDIKLLTLNKEFVSLKCLIDSGSSENFIDSTTAKKLNLPPKMLKTPFRIESIDGNMLSTTGINHVFNDIKVLIGNGHTETINLHPIQSVRGHVILGMPWLKKHNPSINWDTFDILFELDYGLNYCVHHKWNEN</sequence>
<dbReference type="AlphaFoldDB" id="A0A1R1PYK6"/>
<dbReference type="Pfam" id="PF08284">
    <property type="entry name" value="RVP_2"/>
    <property type="match status" value="1"/>
</dbReference>
<dbReference type="Proteomes" id="UP000188320">
    <property type="component" value="Unassembled WGS sequence"/>
</dbReference>
<dbReference type="Pfam" id="PF19259">
    <property type="entry name" value="Ty3_capsid"/>
    <property type="match status" value="1"/>
</dbReference>
<dbReference type="PANTHER" id="PTHR15503:SF22">
    <property type="entry name" value="TRANSPOSON TY3-I GAG POLYPROTEIN"/>
    <property type="match status" value="1"/>
</dbReference>
<evidence type="ECO:0000313" key="3">
    <source>
        <dbReference type="Proteomes" id="UP000188320"/>
    </source>
</evidence>
<comment type="caution">
    <text evidence="2">The sequence shown here is derived from an EMBL/GenBank/DDBJ whole genome shotgun (WGS) entry which is preliminary data.</text>
</comment>
<dbReference type="Gene3D" id="2.40.70.10">
    <property type="entry name" value="Acid Proteases"/>
    <property type="match status" value="1"/>
</dbReference>
<evidence type="ECO:0000259" key="1">
    <source>
        <dbReference type="Pfam" id="PF19259"/>
    </source>
</evidence>
<dbReference type="InterPro" id="IPR045358">
    <property type="entry name" value="Ty3_capsid"/>
</dbReference>
<gene>
    <name evidence="2" type="ORF">AX774_g420</name>
</gene>
<proteinExistence type="predicted"/>
<name>A0A1R1PYK6_ZANCU</name>
<dbReference type="InterPro" id="IPR021109">
    <property type="entry name" value="Peptidase_aspartic_dom_sf"/>
</dbReference>
<dbReference type="SUPFAM" id="SSF50630">
    <property type="entry name" value="Acid proteases"/>
    <property type="match status" value="1"/>
</dbReference>
<keyword evidence="3" id="KW-1185">Reference proteome</keyword>
<protein>
    <submittedName>
        <fullName evidence="2">Retrotransposon-like protein 1</fullName>
    </submittedName>
</protein>
<evidence type="ECO:0000313" key="2">
    <source>
        <dbReference type="EMBL" id="OMH86021.1"/>
    </source>
</evidence>
<reference evidence="3" key="1">
    <citation type="submission" date="2017-01" db="EMBL/GenBank/DDBJ databases">
        <authorList>
            <person name="Wang Y."/>
            <person name="White M."/>
            <person name="Kvist S."/>
            <person name="Moncalvo J.-M."/>
        </authorList>
    </citation>
    <scope>NUCLEOTIDE SEQUENCE [LARGE SCALE GENOMIC DNA]</scope>
    <source>
        <strain evidence="3">COL-18-3</strain>
    </source>
</reference>
<dbReference type="CDD" id="cd00303">
    <property type="entry name" value="retropepsin_like"/>
    <property type="match status" value="1"/>
</dbReference>
<dbReference type="PANTHER" id="PTHR15503">
    <property type="entry name" value="LDOC1 RELATED"/>
    <property type="match status" value="1"/>
</dbReference>